<sequence>MPKIQIKRGSKAKLPTLAPGEFGLATDAGELYIGGAGKNLHIPVLGDDGTLPPSELPPMDYDPAGSAAAVQNALSAHTGNKNNPHAVTAEQVGAFTKQETLTPETAALYGLSSSAIPDDVLSFLGKYNQHWWRRRESKSHYEAVISQATEEDVLNTVNAFMVNINYSSDITISSSGKVTLLAPIKNLIIEENDLSRSGTGVSKANTLKGKYWNGTMIGPSDYERDLGDRYTAPNAPNAKMTDYGDYKKLTLQSSAVSTKFVDGIGPWEYVQSNDRKAYPDSGIVEGVEYQYLGIPFANIVTAPTIVTGSYVGTGKTGKSNPNQITLAEPFKILCIYGMQWPDSYRSIDNSGTGETSVIIPGSIIPTEYTSGFGFFYSSNSRDSYGKKSADGKTFSWYYNYTPSDAATVQLNLSQVVYHYYAIV</sequence>
<dbReference type="EMBL" id="ADLO01000122">
    <property type="protein sequence ID" value="KGF52693.1"/>
    <property type="molecule type" value="Genomic_DNA"/>
</dbReference>
<feature type="domain" description="Major tropism determinant N-terminal" evidence="1">
    <location>
        <begin position="4"/>
        <end position="34"/>
    </location>
</feature>
<name>A0A096B066_FLAPL</name>
<gene>
    <name evidence="2" type="ORF">HMPREF9460_03964</name>
</gene>
<evidence type="ECO:0000259" key="1">
    <source>
        <dbReference type="Pfam" id="PF18454"/>
    </source>
</evidence>
<dbReference type="AlphaFoldDB" id="A0A096B066"/>
<accession>A0A096B066</accession>
<dbReference type="HOGENOM" id="CLU_648460_0_0_9"/>
<comment type="caution">
    <text evidence="2">The sequence shown here is derived from an EMBL/GenBank/DDBJ whole genome shotgun (WGS) entry which is preliminary data.</text>
</comment>
<protein>
    <recommendedName>
        <fullName evidence="1">Major tropism determinant N-terminal domain-containing protein</fullName>
    </recommendedName>
</protein>
<organism evidence="2 3">
    <name type="scientific">Flavonifractor plautii 1_3_50AFAA</name>
    <dbReference type="NCBI Taxonomy" id="742738"/>
    <lineage>
        <taxon>Bacteria</taxon>
        <taxon>Bacillati</taxon>
        <taxon>Bacillota</taxon>
        <taxon>Clostridia</taxon>
        <taxon>Eubacteriales</taxon>
        <taxon>Oscillospiraceae</taxon>
        <taxon>Flavonifractor</taxon>
    </lineage>
</organism>
<dbReference type="InterPro" id="IPR041352">
    <property type="entry name" value="Mtd_N"/>
</dbReference>
<evidence type="ECO:0000313" key="2">
    <source>
        <dbReference type="EMBL" id="KGF52693.1"/>
    </source>
</evidence>
<dbReference type="Proteomes" id="UP000029585">
    <property type="component" value="Unassembled WGS sequence"/>
</dbReference>
<dbReference type="RefSeq" id="WP_044943494.1">
    <property type="nucleotide sequence ID" value="NZ_KN174169.1"/>
</dbReference>
<evidence type="ECO:0000313" key="3">
    <source>
        <dbReference type="Proteomes" id="UP000029585"/>
    </source>
</evidence>
<dbReference type="PATRIC" id="fig|742738.3.peg.4081"/>
<proteinExistence type="predicted"/>
<reference evidence="2 3" key="1">
    <citation type="submission" date="2011-08" db="EMBL/GenBank/DDBJ databases">
        <title>The Genome Sequence of Clostridium orbiscindens 1_3_50AFAA.</title>
        <authorList>
            <consortium name="The Broad Institute Genome Sequencing Platform"/>
            <person name="Earl A."/>
            <person name="Ward D."/>
            <person name="Feldgarden M."/>
            <person name="Gevers D."/>
            <person name="Daigneault M."/>
            <person name="Strauss J."/>
            <person name="Allen-Vercoe E."/>
            <person name="Young S.K."/>
            <person name="Zeng Q."/>
            <person name="Gargeya S."/>
            <person name="Fitzgerald M."/>
            <person name="Haas B."/>
            <person name="Abouelleil A."/>
            <person name="Alvarado L."/>
            <person name="Arachchi H.M."/>
            <person name="Berlin A."/>
            <person name="Brown A."/>
            <person name="Chapman S.B."/>
            <person name="Chen Z."/>
            <person name="Dunbar C."/>
            <person name="Freedman E."/>
            <person name="Gearin G."/>
            <person name="Gellesch M."/>
            <person name="Goldberg J."/>
            <person name="Griggs A."/>
            <person name="Gujja S."/>
            <person name="Heiman D."/>
            <person name="Howarth C."/>
            <person name="Larson L."/>
            <person name="Lui A."/>
            <person name="MacDonald P.J.P."/>
            <person name="Montmayeur A."/>
            <person name="Murphy C."/>
            <person name="Neiman D."/>
            <person name="Pearson M."/>
            <person name="Priest M."/>
            <person name="Roberts A."/>
            <person name="Saif S."/>
            <person name="Shea T."/>
            <person name="Shenoy N."/>
            <person name="Sisk P."/>
            <person name="Stolte C."/>
            <person name="Sykes S."/>
            <person name="Wortman J."/>
            <person name="Nusbaum C."/>
            <person name="Birren B."/>
        </authorList>
    </citation>
    <scope>NUCLEOTIDE SEQUENCE [LARGE SCALE GENOMIC DNA]</scope>
    <source>
        <strain evidence="2 3">1_3_50AFAA</strain>
    </source>
</reference>
<dbReference type="Pfam" id="PF18454">
    <property type="entry name" value="Mtd_N"/>
    <property type="match status" value="1"/>
</dbReference>
<keyword evidence="3" id="KW-1185">Reference proteome</keyword>